<dbReference type="PANTHER" id="PTHR32479">
    <property type="entry name" value="GLYCOLATE OXIDASE IRON-SULFUR SUBUNIT"/>
    <property type="match status" value="1"/>
</dbReference>
<reference evidence="7 8" key="1">
    <citation type="submission" date="2015-07" db="EMBL/GenBank/DDBJ databases">
        <title>Whole genome sequence of Herpetosiphon geysericola DSM 7119.</title>
        <authorList>
            <person name="Hemp J."/>
            <person name="Ward L.M."/>
            <person name="Pace L.A."/>
            <person name="Fischer W.W."/>
        </authorList>
    </citation>
    <scope>NUCLEOTIDE SEQUENCE [LARGE SCALE GENOMIC DNA]</scope>
    <source>
        <strain evidence="7 8">DSM 7119</strain>
    </source>
</reference>
<dbReference type="Pfam" id="PF02754">
    <property type="entry name" value="CCG"/>
    <property type="match status" value="2"/>
</dbReference>
<dbReference type="InterPro" id="IPR004017">
    <property type="entry name" value="Cys_rich_dom"/>
</dbReference>
<dbReference type="InterPro" id="IPR017896">
    <property type="entry name" value="4Fe4S_Fe-S-bd"/>
</dbReference>
<dbReference type="AlphaFoldDB" id="A0A0P6Y2I8"/>
<dbReference type="RefSeq" id="WP_054534855.1">
    <property type="nucleotide sequence ID" value="NZ_LGKP01000021.1"/>
</dbReference>
<keyword evidence="3" id="KW-0677">Repeat</keyword>
<keyword evidence="8" id="KW-1185">Reference proteome</keyword>
<dbReference type="PATRIC" id="fig|70996.4.peg.4260"/>
<protein>
    <submittedName>
        <fullName evidence="7">Glycerol-3-phosphate dehydrogenase</fullName>
    </submittedName>
</protein>
<dbReference type="SUPFAM" id="SSF46548">
    <property type="entry name" value="alpha-helical ferredoxin"/>
    <property type="match status" value="1"/>
</dbReference>
<dbReference type="GO" id="GO:0051539">
    <property type="term" value="F:4 iron, 4 sulfur cluster binding"/>
    <property type="evidence" value="ECO:0007669"/>
    <property type="project" value="UniProtKB-KW"/>
</dbReference>
<evidence type="ECO:0000256" key="5">
    <source>
        <dbReference type="ARBA" id="ARBA00023014"/>
    </source>
</evidence>
<dbReference type="STRING" id="70996.SE18_12850"/>
<dbReference type="PROSITE" id="PS51379">
    <property type="entry name" value="4FE4S_FER_2"/>
    <property type="match status" value="2"/>
</dbReference>
<gene>
    <name evidence="7" type="ORF">SE18_12850</name>
</gene>
<dbReference type="GO" id="GO:0016491">
    <property type="term" value="F:oxidoreductase activity"/>
    <property type="evidence" value="ECO:0007669"/>
    <property type="project" value="UniProtKB-ARBA"/>
</dbReference>
<evidence type="ECO:0000256" key="2">
    <source>
        <dbReference type="ARBA" id="ARBA00022723"/>
    </source>
</evidence>
<name>A0A0P6Y2I8_9CHLR</name>
<dbReference type="PANTHER" id="PTHR32479:SF19">
    <property type="entry name" value="ANAEROBIC GLYCEROL-3-PHOSPHATE DEHYDROGENASE SUBUNIT C"/>
    <property type="match status" value="1"/>
</dbReference>
<dbReference type="InterPro" id="IPR009051">
    <property type="entry name" value="Helical_ferredxn"/>
</dbReference>
<evidence type="ECO:0000313" key="8">
    <source>
        <dbReference type="Proteomes" id="UP000050277"/>
    </source>
</evidence>
<dbReference type="OrthoDB" id="9794954at2"/>
<dbReference type="NCBIfam" id="NF008369">
    <property type="entry name" value="PRK11168.1"/>
    <property type="match status" value="1"/>
</dbReference>
<dbReference type="EMBL" id="LGKP01000021">
    <property type="protein sequence ID" value="KPL86833.1"/>
    <property type="molecule type" value="Genomic_DNA"/>
</dbReference>
<evidence type="ECO:0000313" key="7">
    <source>
        <dbReference type="EMBL" id="KPL86833.1"/>
    </source>
</evidence>
<evidence type="ECO:0000256" key="3">
    <source>
        <dbReference type="ARBA" id="ARBA00022737"/>
    </source>
</evidence>
<comment type="caution">
    <text evidence="7">The sequence shown here is derived from an EMBL/GenBank/DDBJ whole genome shotgun (WGS) entry which is preliminary data.</text>
</comment>
<dbReference type="Pfam" id="PF13183">
    <property type="entry name" value="Fer4_8"/>
    <property type="match status" value="1"/>
</dbReference>
<accession>A0A0P6Y2I8</accession>
<evidence type="ECO:0000259" key="6">
    <source>
        <dbReference type="PROSITE" id="PS51379"/>
    </source>
</evidence>
<feature type="domain" description="4Fe-4S ferredoxin-type" evidence="6">
    <location>
        <begin position="7"/>
        <end position="37"/>
    </location>
</feature>
<feature type="domain" description="4Fe-4S ferredoxin-type" evidence="6">
    <location>
        <begin position="55"/>
        <end position="84"/>
    </location>
</feature>
<dbReference type="GO" id="GO:0046872">
    <property type="term" value="F:metal ion binding"/>
    <property type="evidence" value="ECO:0007669"/>
    <property type="project" value="UniProtKB-KW"/>
</dbReference>
<evidence type="ECO:0000256" key="4">
    <source>
        <dbReference type="ARBA" id="ARBA00023004"/>
    </source>
</evidence>
<dbReference type="Proteomes" id="UP000050277">
    <property type="component" value="Unassembled WGS sequence"/>
</dbReference>
<dbReference type="PROSITE" id="PS00198">
    <property type="entry name" value="4FE4S_FER_1"/>
    <property type="match status" value="1"/>
</dbReference>
<evidence type="ECO:0000256" key="1">
    <source>
        <dbReference type="ARBA" id="ARBA00022485"/>
    </source>
</evidence>
<proteinExistence type="predicted"/>
<sequence>MDDRLSIRLEQSLDFCIKCNICTTACPVAAVTDLFPGPKYVGPQAARFRHDQAEHSPDHSVDYCSGCRVCNEVCPTGVPIAELNARARAQMVRENGLPLRNRMLGRSELLGMLGTPFAPLANWTMTNRPIRWLIEKLFKIDRRAPLPQWAGYTLRGWARKHLPRAATPLRWTYGLRSWLSSTALVPLEQRRLIQNQAHQQTAVPTISRKVVYFHGCSTNYYEPHVGKAALEVLNRNGCEVVLANQGCCGLPMLSNGEFNAARRYHAANVRSLLPWIRQGYVVIGTSTSCTLTLKDEAPELLGWHDPEVQLVAEQTYDIFEYLRLLDQAGEFDRNLGAIEETLPYHPPCQLKAHRIGLPASDILAHIPGLKIDRSQAACCGIAGTYGLKTEKYGIAMDVGKPLFAWANAHAADTVLCDSETCRWQISHGTGLETRHPVELLAEAYRRFDQQRQLK</sequence>
<keyword evidence="5" id="KW-0411">Iron-sulfur</keyword>
<dbReference type="InterPro" id="IPR017900">
    <property type="entry name" value="4Fe4S_Fe_S_CS"/>
</dbReference>
<keyword evidence="2" id="KW-0479">Metal-binding</keyword>
<keyword evidence="4" id="KW-0408">Iron</keyword>
<keyword evidence="1" id="KW-0004">4Fe-4S</keyword>
<dbReference type="Gene3D" id="1.10.1060.10">
    <property type="entry name" value="Alpha-helical ferredoxin"/>
    <property type="match status" value="1"/>
</dbReference>
<organism evidence="7 8">
    <name type="scientific">Herpetosiphon geysericola</name>
    <dbReference type="NCBI Taxonomy" id="70996"/>
    <lineage>
        <taxon>Bacteria</taxon>
        <taxon>Bacillati</taxon>
        <taxon>Chloroflexota</taxon>
        <taxon>Chloroflexia</taxon>
        <taxon>Herpetosiphonales</taxon>
        <taxon>Herpetosiphonaceae</taxon>
        <taxon>Herpetosiphon</taxon>
    </lineage>
</organism>